<proteinExistence type="predicted"/>
<protein>
    <submittedName>
        <fullName evidence="1">Uncharacterized protein</fullName>
    </submittedName>
</protein>
<name>A0A0L8FTP0_OCTBM</name>
<sequence length="58" mass="7024">MKLIKLSILFHYNKHLALCLEKSSYNLLFMHKVKSLRREYHCVKFIFSVVLNCISKMY</sequence>
<dbReference type="AlphaFoldDB" id="A0A0L8FTP0"/>
<accession>A0A0L8FTP0</accession>
<organism evidence="1">
    <name type="scientific">Octopus bimaculoides</name>
    <name type="common">California two-spotted octopus</name>
    <dbReference type="NCBI Taxonomy" id="37653"/>
    <lineage>
        <taxon>Eukaryota</taxon>
        <taxon>Metazoa</taxon>
        <taxon>Spiralia</taxon>
        <taxon>Lophotrochozoa</taxon>
        <taxon>Mollusca</taxon>
        <taxon>Cephalopoda</taxon>
        <taxon>Coleoidea</taxon>
        <taxon>Octopodiformes</taxon>
        <taxon>Octopoda</taxon>
        <taxon>Incirrata</taxon>
        <taxon>Octopodidae</taxon>
        <taxon>Octopus</taxon>
    </lineage>
</organism>
<reference evidence="1" key="1">
    <citation type="submission" date="2015-07" db="EMBL/GenBank/DDBJ databases">
        <title>MeaNS - Measles Nucleotide Surveillance Program.</title>
        <authorList>
            <person name="Tran T."/>
            <person name="Druce J."/>
        </authorList>
    </citation>
    <scope>NUCLEOTIDE SEQUENCE</scope>
    <source>
        <strain evidence="1">UCB-OBI-ISO-001</strain>
        <tissue evidence="1">Gonad</tissue>
    </source>
</reference>
<dbReference type="EMBL" id="KQ426629">
    <property type="protein sequence ID" value="KOF68003.1"/>
    <property type="molecule type" value="Genomic_DNA"/>
</dbReference>
<evidence type="ECO:0000313" key="1">
    <source>
        <dbReference type="EMBL" id="KOF68003.1"/>
    </source>
</evidence>
<gene>
    <name evidence="1" type="ORF">OCBIM_22008398mg</name>
</gene>